<dbReference type="RefSeq" id="WP_167670414.1">
    <property type="nucleotide sequence ID" value="NZ_CP069263.1"/>
</dbReference>
<dbReference type="EMBL" id="JADMCD010000011">
    <property type="protein sequence ID" value="MBF8642732.1"/>
    <property type="molecule type" value="Genomic_DNA"/>
</dbReference>
<name>A0ABS0FQV4_PSELU</name>
<proteinExistence type="predicted"/>
<evidence type="ECO:0000313" key="1">
    <source>
        <dbReference type="EMBL" id="MBF8642732.1"/>
    </source>
</evidence>
<gene>
    <name evidence="1" type="ORF">IRZ65_18830</name>
</gene>
<protein>
    <submittedName>
        <fullName evidence="1">Uncharacterized protein</fullName>
    </submittedName>
</protein>
<organism evidence="1 2">
    <name type="scientific">Pseudomonas luteola</name>
    <dbReference type="NCBI Taxonomy" id="47886"/>
    <lineage>
        <taxon>Bacteria</taxon>
        <taxon>Pseudomonadati</taxon>
        <taxon>Pseudomonadota</taxon>
        <taxon>Gammaproteobacteria</taxon>
        <taxon>Pseudomonadales</taxon>
        <taxon>Pseudomonadaceae</taxon>
        <taxon>Pseudomonas</taxon>
    </lineage>
</organism>
<reference evidence="1 2" key="1">
    <citation type="submission" date="2020-10" db="EMBL/GenBank/DDBJ databases">
        <title>Genome sequences of Pseudomonas isolates.</title>
        <authorList>
            <person name="Wessels L."/>
            <person name="Reich F."/>
            <person name="Hammerl J."/>
        </authorList>
    </citation>
    <scope>NUCLEOTIDE SEQUENCE [LARGE SCALE GENOMIC DNA]</scope>
    <source>
        <strain evidence="1 2">20-MO00624-0</strain>
    </source>
</reference>
<evidence type="ECO:0000313" key="2">
    <source>
        <dbReference type="Proteomes" id="UP000626180"/>
    </source>
</evidence>
<sequence>MRLRLMVSVGWVEPVIPIAFWPLMGIAPLNPSYEKTVPCRTKTTCFASPFPITEAHHE</sequence>
<keyword evidence="2" id="KW-1185">Reference proteome</keyword>
<accession>A0ABS0FQV4</accession>
<comment type="caution">
    <text evidence="1">The sequence shown here is derived from an EMBL/GenBank/DDBJ whole genome shotgun (WGS) entry which is preliminary data.</text>
</comment>
<dbReference type="Proteomes" id="UP000626180">
    <property type="component" value="Unassembled WGS sequence"/>
</dbReference>